<proteinExistence type="predicted"/>
<dbReference type="Proteomes" id="UP001283341">
    <property type="component" value="Unassembled WGS sequence"/>
</dbReference>
<dbReference type="PANTHER" id="PTHR35391">
    <property type="entry name" value="C2H2-TYPE DOMAIN-CONTAINING PROTEIN-RELATED"/>
    <property type="match status" value="1"/>
</dbReference>
<feature type="region of interest" description="Disordered" evidence="1">
    <location>
        <begin position="156"/>
        <end position="176"/>
    </location>
</feature>
<keyword evidence="4" id="KW-1185">Reference proteome</keyword>
<evidence type="ECO:0000256" key="1">
    <source>
        <dbReference type="SAM" id="MobiDB-lite"/>
    </source>
</evidence>
<gene>
    <name evidence="3" type="ORF">B0H66DRAFT_502485</name>
</gene>
<protein>
    <recommendedName>
        <fullName evidence="2">C2H2-type domain-containing protein</fullName>
    </recommendedName>
</protein>
<accession>A0AAE0HZ18</accession>
<organism evidence="3 4">
    <name type="scientific">Apodospora peruviana</name>
    <dbReference type="NCBI Taxonomy" id="516989"/>
    <lineage>
        <taxon>Eukaryota</taxon>
        <taxon>Fungi</taxon>
        <taxon>Dikarya</taxon>
        <taxon>Ascomycota</taxon>
        <taxon>Pezizomycotina</taxon>
        <taxon>Sordariomycetes</taxon>
        <taxon>Sordariomycetidae</taxon>
        <taxon>Sordariales</taxon>
        <taxon>Lasiosphaeriaceae</taxon>
        <taxon>Apodospora</taxon>
    </lineage>
</organism>
<dbReference type="AlphaFoldDB" id="A0AAE0HZ18"/>
<feature type="compositionally biased region" description="Low complexity" evidence="1">
    <location>
        <begin position="788"/>
        <end position="801"/>
    </location>
</feature>
<feature type="domain" description="C2H2-type" evidence="2">
    <location>
        <begin position="324"/>
        <end position="352"/>
    </location>
</feature>
<feature type="region of interest" description="Disordered" evidence="1">
    <location>
        <begin position="651"/>
        <end position="801"/>
    </location>
</feature>
<feature type="region of interest" description="Disordered" evidence="1">
    <location>
        <begin position="577"/>
        <end position="614"/>
    </location>
</feature>
<feature type="region of interest" description="Disordered" evidence="1">
    <location>
        <begin position="813"/>
        <end position="858"/>
    </location>
</feature>
<dbReference type="InterPro" id="IPR013087">
    <property type="entry name" value="Znf_C2H2_type"/>
</dbReference>
<comment type="caution">
    <text evidence="3">The sequence shown here is derived from an EMBL/GenBank/DDBJ whole genome shotgun (WGS) entry which is preliminary data.</text>
</comment>
<sequence length="858" mass="95298">MESSDRSRPTFSEACLSSITFLTHLRDQAGEDPGNCSLQLAIEDAIGRFQVWAGNIGALQPKSSQKSLEFRLRDAPDIRANIHAALGRLSEVADRALKITNSQLPNRQDDWSHEDSGLTDVAIDPTDELHELSQSIKSSINTLFRLSMLVRRHRPRGRIGPAEDDDGQPPPEDPMDTRHVRDLLPCVNAKPWLAVRLGKAISKRREYIKYREKHRKSLAKVVAADVPGVVTDTGTIATTFVDGEQPRDDQTPAPARSTQTSATSFFSFADEESGPTVPELSDMVLDGVKLDYGEPFECPLCRTIQNVANRLEWKKHVFFDLQPYVCTFEDCSYASELFATRHEWWEHEIDTHRRKWRCSMCATGSVFQKKTDIEAHIRSKHADEIADAQLPFVVKMCHDPIDVDLSACPLCTDWTPDEGDWSGGKGLTGHLARHMQHLALASVPMHIEGLIINLPGEDLYPRNYHDSDYSIATSWQHTIRRDTNTSSTGSDSAFRLSLENVKTLGKMTERISNAAKAPEDTEESVFGRMRNAFGIRRRVRAPVDPVPLSPIDWEAQPYLGSLHQSEGELPDIIPGRVDTGEWPRKPIRGTRVHQFGNRDGERTRSPTSEHIDVGKREESAWAKLRRRMGSVRPDELDDNVFKHGGALDYPDIPGEEFRNPGSIADLESPQSFAAGRPSQPAPRKPLPASFFGSNRLPSEAGTIGPGIYHTDTDEYASWGARLERSSRVKDGPVEGTSSDIEHQEGGPSQIPQETDVGRVETMDKSSKVGQELGTATAGKFDDIEFKPRSASPAPRTPSPISVMDINRLSQLLQRQAQRQASTGKISPYAFEPISPSRSRTSWASDEAVHGPLTESGAP</sequence>
<reference evidence="3" key="2">
    <citation type="submission" date="2023-06" db="EMBL/GenBank/DDBJ databases">
        <authorList>
            <consortium name="Lawrence Berkeley National Laboratory"/>
            <person name="Haridas S."/>
            <person name="Hensen N."/>
            <person name="Bonometti L."/>
            <person name="Westerberg I."/>
            <person name="Brannstrom I.O."/>
            <person name="Guillou S."/>
            <person name="Cros-Aarteil S."/>
            <person name="Calhoun S."/>
            <person name="Kuo A."/>
            <person name="Mondo S."/>
            <person name="Pangilinan J."/>
            <person name="Riley R."/>
            <person name="Labutti K."/>
            <person name="Andreopoulos B."/>
            <person name="Lipzen A."/>
            <person name="Chen C."/>
            <person name="Yanf M."/>
            <person name="Daum C."/>
            <person name="Ng V."/>
            <person name="Clum A."/>
            <person name="Steindorff A."/>
            <person name="Ohm R."/>
            <person name="Martin F."/>
            <person name="Silar P."/>
            <person name="Natvig D."/>
            <person name="Lalanne C."/>
            <person name="Gautier V."/>
            <person name="Ament-Velasquez S.L."/>
            <person name="Kruys A."/>
            <person name="Hutchinson M.I."/>
            <person name="Powell A.J."/>
            <person name="Barry K."/>
            <person name="Miller A.N."/>
            <person name="Grigoriev I.V."/>
            <person name="Debuchy R."/>
            <person name="Gladieux P."/>
            <person name="Thoren M.H."/>
            <person name="Johannesson H."/>
        </authorList>
    </citation>
    <scope>NUCLEOTIDE SEQUENCE</scope>
    <source>
        <strain evidence="3">CBS 118394</strain>
    </source>
</reference>
<dbReference type="EMBL" id="JAUEDM010000006">
    <property type="protein sequence ID" value="KAK3315568.1"/>
    <property type="molecule type" value="Genomic_DNA"/>
</dbReference>
<feature type="compositionally biased region" description="Basic and acidic residues" evidence="1">
    <location>
        <begin position="721"/>
        <end position="732"/>
    </location>
</feature>
<feature type="domain" description="C2H2-type" evidence="2">
    <location>
        <begin position="356"/>
        <end position="381"/>
    </location>
</feature>
<evidence type="ECO:0000259" key="2">
    <source>
        <dbReference type="SMART" id="SM00355"/>
    </source>
</evidence>
<dbReference type="SMART" id="SM00355">
    <property type="entry name" value="ZnF_C2H2"/>
    <property type="match status" value="2"/>
</dbReference>
<feature type="compositionally biased region" description="Basic and acidic residues" evidence="1">
    <location>
        <begin position="596"/>
        <end position="614"/>
    </location>
</feature>
<feature type="compositionally biased region" description="Basic and acidic residues" evidence="1">
    <location>
        <begin position="755"/>
        <end position="766"/>
    </location>
</feature>
<evidence type="ECO:0000313" key="4">
    <source>
        <dbReference type="Proteomes" id="UP001283341"/>
    </source>
</evidence>
<dbReference type="Pfam" id="PF26082">
    <property type="entry name" value="zf-C2H2_AcuF"/>
    <property type="match status" value="1"/>
</dbReference>
<dbReference type="PANTHER" id="PTHR35391:SF7">
    <property type="entry name" value="C2H2-TYPE DOMAIN-CONTAINING PROTEIN"/>
    <property type="match status" value="1"/>
</dbReference>
<name>A0AAE0HZ18_9PEZI</name>
<dbReference type="InterPro" id="IPR058925">
    <property type="entry name" value="zf-C2H2_AcuF"/>
</dbReference>
<evidence type="ECO:0000313" key="3">
    <source>
        <dbReference type="EMBL" id="KAK3315568.1"/>
    </source>
</evidence>
<feature type="region of interest" description="Disordered" evidence="1">
    <location>
        <begin position="242"/>
        <end position="261"/>
    </location>
</feature>
<reference evidence="3" key="1">
    <citation type="journal article" date="2023" name="Mol. Phylogenet. Evol.">
        <title>Genome-scale phylogeny and comparative genomics of the fungal order Sordariales.</title>
        <authorList>
            <person name="Hensen N."/>
            <person name="Bonometti L."/>
            <person name="Westerberg I."/>
            <person name="Brannstrom I.O."/>
            <person name="Guillou S."/>
            <person name="Cros-Aarteil S."/>
            <person name="Calhoun S."/>
            <person name="Haridas S."/>
            <person name="Kuo A."/>
            <person name="Mondo S."/>
            <person name="Pangilinan J."/>
            <person name="Riley R."/>
            <person name="LaButti K."/>
            <person name="Andreopoulos B."/>
            <person name="Lipzen A."/>
            <person name="Chen C."/>
            <person name="Yan M."/>
            <person name="Daum C."/>
            <person name="Ng V."/>
            <person name="Clum A."/>
            <person name="Steindorff A."/>
            <person name="Ohm R.A."/>
            <person name="Martin F."/>
            <person name="Silar P."/>
            <person name="Natvig D.O."/>
            <person name="Lalanne C."/>
            <person name="Gautier V."/>
            <person name="Ament-Velasquez S.L."/>
            <person name="Kruys A."/>
            <person name="Hutchinson M.I."/>
            <person name="Powell A.J."/>
            <person name="Barry K."/>
            <person name="Miller A.N."/>
            <person name="Grigoriev I.V."/>
            <person name="Debuchy R."/>
            <person name="Gladieux P."/>
            <person name="Hiltunen Thoren M."/>
            <person name="Johannesson H."/>
        </authorList>
    </citation>
    <scope>NUCLEOTIDE SEQUENCE</scope>
    <source>
        <strain evidence="3">CBS 118394</strain>
    </source>
</reference>